<dbReference type="EMBL" id="KN832870">
    <property type="protein sequence ID" value="KIN08054.1"/>
    <property type="molecule type" value="Genomic_DNA"/>
</dbReference>
<evidence type="ECO:0000256" key="1">
    <source>
        <dbReference type="ARBA" id="ARBA00022884"/>
    </source>
</evidence>
<dbReference type="InterPro" id="IPR035979">
    <property type="entry name" value="RBD_domain_sf"/>
</dbReference>
<dbReference type="HOGENOM" id="CLU_045495_2_1_1"/>
<dbReference type="STRING" id="913774.A0A0C3D9N2"/>
<evidence type="ECO:0000256" key="3">
    <source>
        <dbReference type="SAM" id="MobiDB-lite"/>
    </source>
</evidence>
<dbReference type="InterPro" id="IPR012677">
    <property type="entry name" value="Nucleotide-bd_a/b_plait_sf"/>
</dbReference>
<dbReference type="InParanoid" id="A0A0C3D9N2"/>
<feature type="compositionally biased region" description="Basic residues" evidence="3">
    <location>
        <begin position="205"/>
        <end position="218"/>
    </location>
</feature>
<feature type="region of interest" description="Disordered" evidence="3">
    <location>
        <begin position="112"/>
        <end position="159"/>
    </location>
</feature>
<proteinExistence type="predicted"/>
<dbReference type="InterPro" id="IPR045844">
    <property type="entry name" value="RRM_Ist3-like"/>
</dbReference>
<dbReference type="CDD" id="cd12411">
    <property type="entry name" value="RRM_ist3_like"/>
    <property type="match status" value="1"/>
</dbReference>
<dbReference type="InterPro" id="IPR051847">
    <property type="entry name" value="RNA_proc/Spliceosome_comp"/>
</dbReference>
<feature type="compositionally biased region" description="Basic and acidic residues" evidence="3">
    <location>
        <begin position="112"/>
        <end position="130"/>
    </location>
</feature>
<dbReference type="GO" id="GO:0005686">
    <property type="term" value="C:U2 snRNP"/>
    <property type="evidence" value="ECO:0007669"/>
    <property type="project" value="TreeGrafter"/>
</dbReference>
<dbReference type="AlphaFoldDB" id="A0A0C3D9N2"/>
<dbReference type="PANTHER" id="PTHR45880:SF1">
    <property type="entry name" value="RNA-BINDING MOTIF PROTEIN, X-LINKED 2"/>
    <property type="match status" value="1"/>
</dbReference>
<sequence length="304" mass="35758">MNSIRQIQELNKRELENGVTPEASWHADYRDTAYIYIGGLPFELSEGDVVTIFSQYGEPTYINLIRDKETGKSKGFAFLKYEDQRSTDLAVDNLGGAVIMNRTLKVDHTRYKNRDDEEDTGQHLDRLSDRPEDEDGKGRRKRRKTNESDSEDERRPMLKEERELAKLIQEQDEDDPMKAYLIQEKREEVALALARVKGGKDPEKGRKHRHHHHHRSRHPKEDDEGGESSQLARHEKDGHSRHRAHSGGEEDDERSRRREEPERPDGYGSRRRSPRAEYGRDQEGRWRRDRSREGRHRSTRDSRD</sequence>
<dbReference type="GO" id="GO:0003723">
    <property type="term" value="F:RNA binding"/>
    <property type="evidence" value="ECO:0007669"/>
    <property type="project" value="UniProtKB-UniRule"/>
</dbReference>
<evidence type="ECO:0000256" key="2">
    <source>
        <dbReference type="PROSITE-ProRule" id="PRU00176"/>
    </source>
</evidence>
<reference evidence="6" key="2">
    <citation type="submission" date="2015-01" db="EMBL/GenBank/DDBJ databases">
        <title>Evolutionary Origins and Diversification of the Mycorrhizal Mutualists.</title>
        <authorList>
            <consortium name="DOE Joint Genome Institute"/>
            <consortium name="Mycorrhizal Genomics Consortium"/>
            <person name="Kohler A."/>
            <person name="Kuo A."/>
            <person name="Nagy L.G."/>
            <person name="Floudas D."/>
            <person name="Copeland A."/>
            <person name="Barry K.W."/>
            <person name="Cichocki N."/>
            <person name="Veneault-Fourrey C."/>
            <person name="LaButti K."/>
            <person name="Lindquist E.A."/>
            <person name="Lipzen A."/>
            <person name="Lundell T."/>
            <person name="Morin E."/>
            <person name="Murat C."/>
            <person name="Riley R."/>
            <person name="Ohm R."/>
            <person name="Sun H."/>
            <person name="Tunlid A."/>
            <person name="Henrissat B."/>
            <person name="Grigoriev I.V."/>
            <person name="Hibbett D.S."/>
            <person name="Martin F."/>
        </authorList>
    </citation>
    <scope>NUCLEOTIDE SEQUENCE [LARGE SCALE GENOMIC DNA]</scope>
    <source>
        <strain evidence="6">Zn</strain>
    </source>
</reference>
<keyword evidence="6" id="KW-1185">Reference proteome</keyword>
<feature type="domain" description="RRM" evidence="4">
    <location>
        <begin position="33"/>
        <end position="111"/>
    </location>
</feature>
<accession>A0A0C3D9N2</accession>
<feature type="compositionally biased region" description="Basic and acidic residues" evidence="3">
    <location>
        <begin position="253"/>
        <end position="265"/>
    </location>
</feature>
<dbReference type="PANTHER" id="PTHR45880">
    <property type="entry name" value="RNA-BINDING MOTIF PROTEIN, X-LINKED 2"/>
    <property type="match status" value="1"/>
</dbReference>
<protein>
    <recommendedName>
        <fullName evidence="4">RRM domain-containing protein</fullName>
    </recommendedName>
</protein>
<gene>
    <name evidence="5" type="ORF">OIDMADRAFT_22886</name>
</gene>
<dbReference type="GO" id="GO:0071013">
    <property type="term" value="C:catalytic step 2 spliceosome"/>
    <property type="evidence" value="ECO:0007669"/>
    <property type="project" value="TreeGrafter"/>
</dbReference>
<dbReference type="Gene3D" id="3.30.70.330">
    <property type="match status" value="1"/>
</dbReference>
<dbReference type="GO" id="GO:0071011">
    <property type="term" value="C:precatalytic spliceosome"/>
    <property type="evidence" value="ECO:0007669"/>
    <property type="project" value="TreeGrafter"/>
</dbReference>
<dbReference type="GO" id="GO:0000398">
    <property type="term" value="P:mRNA splicing, via spliceosome"/>
    <property type="evidence" value="ECO:0007669"/>
    <property type="project" value="InterPro"/>
</dbReference>
<dbReference type="SMART" id="SM00360">
    <property type="entry name" value="RRM"/>
    <property type="match status" value="1"/>
</dbReference>
<dbReference type="Pfam" id="PF00076">
    <property type="entry name" value="RRM_1"/>
    <property type="match status" value="1"/>
</dbReference>
<dbReference type="PROSITE" id="PS50102">
    <property type="entry name" value="RRM"/>
    <property type="match status" value="1"/>
</dbReference>
<evidence type="ECO:0000259" key="4">
    <source>
        <dbReference type="PROSITE" id="PS50102"/>
    </source>
</evidence>
<feature type="compositionally biased region" description="Basic and acidic residues" evidence="3">
    <location>
        <begin position="274"/>
        <end position="292"/>
    </location>
</feature>
<name>A0A0C3D9N2_OIDMZ</name>
<dbReference type="InterPro" id="IPR000504">
    <property type="entry name" value="RRM_dom"/>
</dbReference>
<evidence type="ECO:0000313" key="5">
    <source>
        <dbReference type="EMBL" id="KIN08054.1"/>
    </source>
</evidence>
<dbReference type="Proteomes" id="UP000054321">
    <property type="component" value="Unassembled WGS sequence"/>
</dbReference>
<dbReference type="OrthoDB" id="2573941at2759"/>
<dbReference type="SUPFAM" id="SSF54928">
    <property type="entry name" value="RNA-binding domain, RBD"/>
    <property type="match status" value="1"/>
</dbReference>
<reference evidence="5 6" key="1">
    <citation type="submission" date="2014-04" db="EMBL/GenBank/DDBJ databases">
        <authorList>
            <consortium name="DOE Joint Genome Institute"/>
            <person name="Kuo A."/>
            <person name="Martino E."/>
            <person name="Perotto S."/>
            <person name="Kohler A."/>
            <person name="Nagy L.G."/>
            <person name="Floudas D."/>
            <person name="Copeland A."/>
            <person name="Barry K.W."/>
            <person name="Cichocki N."/>
            <person name="Veneault-Fourrey C."/>
            <person name="LaButti K."/>
            <person name="Lindquist E.A."/>
            <person name="Lipzen A."/>
            <person name="Lundell T."/>
            <person name="Morin E."/>
            <person name="Murat C."/>
            <person name="Sun H."/>
            <person name="Tunlid A."/>
            <person name="Henrissat B."/>
            <person name="Grigoriev I.V."/>
            <person name="Hibbett D.S."/>
            <person name="Martin F."/>
            <person name="Nordberg H.P."/>
            <person name="Cantor M.N."/>
            <person name="Hua S.X."/>
        </authorList>
    </citation>
    <scope>NUCLEOTIDE SEQUENCE [LARGE SCALE GENOMIC DNA]</scope>
    <source>
        <strain evidence="5 6">Zn</strain>
    </source>
</reference>
<evidence type="ECO:0000313" key="6">
    <source>
        <dbReference type="Proteomes" id="UP000054321"/>
    </source>
</evidence>
<feature type="region of interest" description="Disordered" evidence="3">
    <location>
        <begin position="192"/>
        <end position="304"/>
    </location>
</feature>
<organism evidence="5 6">
    <name type="scientific">Oidiodendron maius (strain Zn)</name>
    <dbReference type="NCBI Taxonomy" id="913774"/>
    <lineage>
        <taxon>Eukaryota</taxon>
        <taxon>Fungi</taxon>
        <taxon>Dikarya</taxon>
        <taxon>Ascomycota</taxon>
        <taxon>Pezizomycotina</taxon>
        <taxon>Leotiomycetes</taxon>
        <taxon>Leotiomycetes incertae sedis</taxon>
        <taxon>Myxotrichaceae</taxon>
        <taxon>Oidiodendron</taxon>
    </lineage>
</organism>
<keyword evidence="1 2" id="KW-0694">RNA-binding</keyword>